<dbReference type="Gene3D" id="3.40.50.300">
    <property type="entry name" value="P-loop containing nucleotide triphosphate hydrolases"/>
    <property type="match status" value="1"/>
</dbReference>
<sequence length="737" mass="82993">MAILFMDDWKRYPSAIVDTETKNKSYLRLAVLYRSLGVKNHAFLLALVNPALRGVDPHSLSLSETQKAMIALECAINPWYYFREVAKAPAIGGGDAVMQEANRGNIALYWLFFNHVMTFLIQIRQTGKSFSTDSLMTYLMNIGCRDTEINLLTKDDNLRRGNINRLKDIAAELPSYLNQQSRDDASNTEEITRVRLKNRYKTHVPQMSPKRALNLGRGLTSGIFHIDEGPFQPNIAIALPAALAATGAAVDRAKKAGAYYGTILTTTAGKKDDKDGAFIYKMVSQSAVWSEKFFDATNEAALYEIIRKASPKGKLRVNITLNHRQLGKTDQWLMEKLEESVQTGDDANRDYFNMWTSGSQTSPLSTTILNAIRNSVRGSDHTDISRIGSYTTRWYLPEDQISKRMFDSTYVMGCDSSNASGGDDCAFYVMDTQTLETVCVANINETNLIHLSKWIAAFLIKYPTVTFIPENRSSGQSIIDYLLIELSAVGINPFKRIYNTVVQDKQVNEVQYEEMQRLVSRNNHDQYARFKKTFGFTTSGGGTTSRSALYSETLQLAAKRSCDRVYDKVLADQINGLITKNGRVDHPPGEHDDMCIAWLLAHWMITKAKNLRYYGIDPSLVGSLLNDSGDGMDPQQADEKREQRVIRERINALADKIAQAKDLFVIVRLEQEMRALSNRVVVEENEVFNVDNLIREAKERKRTDRAASNTGSNWTRRNAVGSWNGYTELSGRRGFGS</sequence>
<evidence type="ECO:0000313" key="2">
    <source>
        <dbReference type="Proteomes" id="UP000222950"/>
    </source>
</evidence>
<name>A0A1L7N1E3_9CAUD</name>
<proteinExistence type="predicted"/>
<dbReference type="EMBL" id="AP017925">
    <property type="protein sequence ID" value="BAW19286.1"/>
    <property type="molecule type" value="Genomic_DNA"/>
</dbReference>
<organism evidence="1 2">
    <name type="scientific">Ralstonia phage RP31</name>
    <dbReference type="NCBI Taxonomy" id="1923890"/>
    <lineage>
        <taxon>Viruses</taxon>
        <taxon>Duplodnaviria</taxon>
        <taxon>Heunggongvirae</taxon>
        <taxon>Uroviricota</taxon>
        <taxon>Caudoviricetes</taxon>
        <taxon>Chimalliviridae</taxon>
        <taxon>Ripduovirus</taxon>
        <taxon>Ripduovirus RP12</taxon>
    </lineage>
</organism>
<dbReference type="InterPro" id="IPR027417">
    <property type="entry name" value="P-loop_NTPase"/>
</dbReference>
<dbReference type="Proteomes" id="UP000222950">
    <property type="component" value="Segment"/>
</dbReference>
<accession>A0A1L7N1E3</accession>
<evidence type="ECO:0000313" key="1">
    <source>
        <dbReference type="EMBL" id="BAW19286.1"/>
    </source>
</evidence>
<dbReference type="Gene3D" id="3.30.420.240">
    <property type="match status" value="1"/>
</dbReference>
<protein>
    <submittedName>
        <fullName evidence="1">Putative terminase, large subunit</fullName>
    </submittedName>
</protein>
<reference evidence="1 2" key="1">
    <citation type="submission" date="2016-12" db="EMBL/GenBank/DDBJ databases">
        <title>Characterization of two jumbo phages RP12 and RP31 infecting the phytopathogen Ralstonia solanacearum.</title>
        <authorList>
            <person name="Kawasaki T."/>
            <person name="Yoshikawa G."/>
            <person name="Ogata H."/>
            <person name="Yamada T."/>
        </authorList>
    </citation>
    <scope>NUCLEOTIDE SEQUENCE [LARGE SCALE GENOMIC DNA]</scope>
    <source>
        <strain evidence="1 2">RP31</strain>
    </source>
</reference>